<protein>
    <submittedName>
        <fullName evidence="1">Uncharacterized protein</fullName>
    </submittedName>
</protein>
<name>A0AAF0R710_SOLVR</name>
<evidence type="ECO:0000313" key="2">
    <source>
        <dbReference type="Proteomes" id="UP001234989"/>
    </source>
</evidence>
<dbReference type="PANTHER" id="PTHR34427">
    <property type="entry name" value="DUF4283 DOMAIN PROTEIN"/>
    <property type="match status" value="1"/>
</dbReference>
<sequence length="128" mass="14803">MVEPTSWLCTFPTKTRNDLDQSNRITLHLWLKDTFKEIGDKCRGCHITEEECELRNHLKWARIEVKSEGRRIPNEVAITKKGYTFRVPIWVEKATTFKKASVKIMAETAKTRGSLGEAFAQKSDIYAQ</sequence>
<organism evidence="1 2">
    <name type="scientific">Solanum verrucosum</name>
    <dbReference type="NCBI Taxonomy" id="315347"/>
    <lineage>
        <taxon>Eukaryota</taxon>
        <taxon>Viridiplantae</taxon>
        <taxon>Streptophyta</taxon>
        <taxon>Embryophyta</taxon>
        <taxon>Tracheophyta</taxon>
        <taxon>Spermatophyta</taxon>
        <taxon>Magnoliopsida</taxon>
        <taxon>eudicotyledons</taxon>
        <taxon>Gunneridae</taxon>
        <taxon>Pentapetalae</taxon>
        <taxon>asterids</taxon>
        <taxon>lamiids</taxon>
        <taxon>Solanales</taxon>
        <taxon>Solanaceae</taxon>
        <taxon>Solanoideae</taxon>
        <taxon>Solaneae</taxon>
        <taxon>Solanum</taxon>
    </lineage>
</organism>
<gene>
    <name evidence="1" type="ORF">MTR67_027225</name>
</gene>
<keyword evidence="2" id="KW-1185">Reference proteome</keyword>
<dbReference type="EMBL" id="CP133617">
    <property type="protein sequence ID" value="WMV33840.1"/>
    <property type="molecule type" value="Genomic_DNA"/>
</dbReference>
<dbReference type="PANTHER" id="PTHR34427:SF10">
    <property type="entry name" value="DUF4283 DOMAIN-CONTAINING PROTEIN"/>
    <property type="match status" value="1"/>
</dbReference>
<reference evidence="1" key="1">
    <citation type="submission" date="2023-08" db="EMBL/GenBank/DDBJ databases">
        <title>A de novo genome assembly of Solanum verrucosum Schlechtendal, a Mexican diploid species geographically isolated from the other diploid A-genome species in potato relatives.</title>
        <authorList>
            <person name="Hosaka K."/>
        </authorList>
    </citation>
    <scope>NUCLEOTIDE SEQUENCE</scope>
    <source>
        <tissue evidence="1">Young leaves</tissue>
    </source>
</reference>
<proteinExistence type="predicted"/>
<evidence type="ECO:0000313" key="1">
    <source>
        <dbReference type="EMBL" id="WMV33840.1"/>
    </source>
</evidence>
<dbReference type="AlphaFoldDB" id="A0AAF0R710"/>
<dbReference type="Proteomes" id="UP001234989">
    <property type="component" value="Chromosome 6"/>
</dbReference>
<accession>A0AAF0R710</accession>